<dbReference type="SUPFAM" id="SSF103247">
    <property type="entry name" value="TT1751-like"/>
    <property type="match status" value="1"/>
</dbReference>
<dbReference type="Gene3D" id="3.30.310.70">
    <property type="entry name" value="TT1751-like domain"/>
    <property type="match status" value="1"/>
</dbReference>
<organism evidence="2 3">
    <name type="scientific">Amanita muscaria (strain Koide BX008)</name>
    <dbReference type="NCBI Taxonomy" id="946122"/>
    <lineage>
        <taxon>Eukaryota</taxon>
        <taxon>Fungi</taxon>
        <taxon>Dikarya</taxon>
        <taxon>Basidiomycota</taxon>
        <taxon>Agaricomycotina</taxon>
        <taxon>Agaricomycetes</taxon>
        <taxon>Agaricomycetidae</taxon>
        <taxon>Agaricales</taxon>
        <taxon>Pluteineae</taxon>
        <taxon>Amanitaceae</taxon>
        <taxon>Amanita</taxon>
    </lineage>
</organism>
<gene>
    <name evidence="2" type="ORF">M378DRAFT_67951</name>
</gene>
<dbReference type="Proteomes" id="UP000054549">
    <property type="component" value="Unassembled WGS sequence"/>
</dbReference>
<keyword evidence="3" id="KW-1185">Reference proteome</keyword>
<dbReference type="InterPro" id="IPR005180">
    <property type="entry name" value="DUF302"/>
</dbReference>
<dbReference type="InParanoid" id="A0A0C2XLX8"/>
<dbReference type="OrthoDB" id="5190258at2759"/>
<evidence type="ECO:0000313" key="3">
    <source>
        <dbReference type="Proteomes" id="UP000054549"/>
    </source>
</evidence>
<dbReference type="CDD" id="cd14797">
    <property type="entry name" value="DUF302"/>
    <property type="match status" value="1"/>
</dbReference>
<proteinExistence type="predicted"/>
<protein>
    <recommendedName>
        <fullName evidence="1">DUF302 domain-containing protein</fullName>
    </recommendedName>
</protein>
<dbReference type="AlphaFoldDB" id="A0A0C2XLX8"/>
<reference evidence="2 3" key="1">
    <citation type="submission" date="2014-04" db="EMBL/GenBank/DDBJ databases">
        <title>Evolutionary Origins and Diversification of the Mycorrhizal Mutualists.</title>
        <authorList>
            <consortium name="DOE Joint Genome Institute"/>
            <consortium name="Mycorrhizal Genomics Consortium"/>
            <person name="Kohler A."/>
            <person name="Kuo A."/>
            <person name="Nagy L.G."/>
            <person name="Floudas D."/>
            <person name="Copeland A."/>
            <person name="Barry K.W."/>
            <person name="Cichocki N."/>
            <person name="Veneault-Fourrey C."/>
            <person name="LaButti K."/>
            <person name="Lindquist E.A."/>
            <person name="Lipzen A."/>
            <person name="Lundell T."/>
            <person name="Morin E."/>
            <person name="Murat C."/>
            <person name="Riley R."/>
            <person name="Ohm R."/>
            <person name="Sun H."/>
            <person name="Tunlid A."/>
            <person name="Henrissat B."/>
            <person name="Grigoriev I.V."/>
            <person name="Hibbett D.S."/>
            <person name="Martin F."/>
        </authorList>
    </citation>
    <scope>NUCLEOTIDE SEQUENCE [LARGE SCALE GENOMIC DNA]</scope>
    <source>
        <strain evidence="2 3">Koide BX008</strain>
    </source>
</reference>
<evidence type="ECO:0000259" key="1">
    <source>
        <dbReference type="Pfam" id="PF03625"/>
    </source>
</evidence>
<feature type="domain" description="DUF302" evidence="1">
    <location>
        <begin position="83"/>
        <end position="136"/>
    </location>
</feature>
<dbReference type="EMBL" id="KN818224">
    <property type="protein sequence ID" value="KIL70113.1"/>
    <property type="molecule type" value="Genomic_DNA"/>
</dbReference>
<sequence length="177" mass="19852">MSKTITTFSAKLVTLETSLPFSDVLTRLDKAINKDGSKELIPKMRYATSKDEIEALVNGIRGDGDFLYFSEISHQRWRSVYEGRDYPGTVVYTIGNPLLAHALMQHDVCAALNVPLRLLIREKSQNHGTTITYHLPSSVLLTTDNPDLRTDAEALDVKLEKLLTDVMAPESYLRCPL</sequence>
<name>A0A0C2XLX8_AMAMK</name>
<dbReference type="HOGENOM" id="CLU_105954_0_1_1"/>
<dbReference type="Pfam" id="PF03625">
    <property type="entry name" value="DUF302"/>
    <property type="match status" value="1"/>
</dbReference>
<accession>A0A0C2XLX8</accession>
<evidence type="ECO:0000313" key="2">
    <source>
        <dbReference type="EMBL" id="KIL70113.1"/>
    </source>
</evidence>
<dbReference type="InterPro" id="IPR035923">
    <property type="entry name" value="TT1751-like_sf"/>
</dbReference>